<reference evidence="3" key="1">
    <citation type="submission" date="2020-02" db="EMBL/GenBank/DDBJ databases">
        <authorList>
            <person name="Meier V. D."/>
        </authorList>
    </citation>
    <scope>NUCLEOTIDE SEQUENCE</scope>
    <source>
        <strain evidence="3">AVDCRST_MAG08</strain>
    </source>
</reference>
<feature type="domain" description="DUF4166" evidence="2">
    <location>
        <begin position="203"/>
        <end position="361"/>
    </location>
</feature>
<dbReference type="EMBL" id="CADCTG010000138">
    <property type="protein sequence ID" value="CAA9240407.1"/>
    <property type="molecule type" value="Genomic_DNA"/>
</dbReference>
<name>A0A6J4I1Z5_9PROT</name>
<sequence>MFLDGRWQARPGWGLTVRREIPGLGRRFLSLCVTPNLDLLPERFAVRWSAVLRVGLELPAMHLGLLLASLPVRLGWVRSLAPATPPLRFGVKLLSRLGGDTGGMEVLAEGVDAEGAPVRARWVLVAAGGDGPAVPTLPDLAVLRALAAGAGPQPGAGPCVGHLDLAAIEAEFRPYRITTRVHVERGGREPLVAASLGSIFESLPAAVRRVHALRGTLRLVGEAAVEGAETAPGRWIARVFGFPPAADAVPVAVEIAATPGGEDWTRSFGERRFRSRMRPHERPGSICECFGPFTFDLALSAGPDALRMRVEGWRLGRLPLPRRLAPRNEARETVDAAGRFRFEVPIRLPLLGRLVRYSGWLVPEPPDDGDRLPRRAGLGHAGVDGRTPAWMDPPTLTTAPPSPSATSSSCSTSTSASPTSRRPPPFTSAGSG</sequence>
<organism evidence="3">
    <name type="scientific">uncultured Acetobacteraceae bacterium</name>
    <dbReference type="NCBI Taxonomy" id="169975"/>
    <lineage>
        <taxon>Bacteria</taxon>
        <taxon>Pseudomonadati</taxon>
        <taxon>Pseudomonadota</taxon>
        <taxon>Alphaproteobacteria</taxon>
        <taxon>Acetobacterales</taxon>
        <taxon>Acetobacteraceae</taxon>
        <taxon>environmental samples</taxon>
    </lineage>
</organism>
<dbReference type="InterPro" id="IPR025311">
    <property type="entry name" value="DUF4166"/>
</dbReference>
<dbReference type="Pfam" id="PF13761">
    <property type="entry name" value="DUF4166"/>
    <property type="match status" value="1"/>
</dbReference>
<accession>A0A6J4I1Z5</accession>
<proteinExistence type="predicted"/>
<gene>
    <name evidence="3" type="ORF">AVDCRST_MAG08-1594</name>
</gene>
<protein>
    <recommendedName>
        <fullName evidence="2">DUF4166 domain-containing protein</fullName>
    </recommendedName>
</protein>
<evidence type="ECO:0000256" key="1">
    <source>
        <dbReference type="SAM" id="MobiDB-lite"/>
    </source>
</evidence>
<evidence type="ECO:0000313" key="3">
    <source>
        <dbReference type="EMBL" id="CAA9240407.1"/>
    </source>
</evidence>
<feature type="compositionally biased region" description="Low complexity" evidence="1">
    <location>
        <begin position="393"/>
        <end position="420"/>
    </location>
</feature>
<dbReference type="AlphaFoldDB" id="A0A6J4I1Z5"/>
<evidence type="ECO:0000259" key="2">
    <source>
        <dbReference type="Pfam" id="PF13761"/>
    </source>
</evidence>
<feature type="region of interest" description="Disordered" evidence="1">
    <location>
        <begin position="363"/>
        <end position="432"/>
    </location>
</feature>